<dbReference type="Pfam" id="PF07687">
    <property type="entry name" value="M20_dimer"/>
    <property type="match status" value="1"/>
</dbReference>
<feature type="region of interest" description="Disordered" evidence="2">
    <location>
        <begin position="475"/>
        <end position="498"/>
    </location>
</feature>
<dbReference type="PANTHER" id="PTHR30575">
    <property type="entry name" value="PEPTIDASE M20"/>
    <property type="match status" value="1"/>
</dbReference>
<evidence type="ECO:0000313" key="6">
    <source>
        <dbReference type="Proteomes" id="UP001597216"/>
    </source>
</evidence>
<dbReference type="InterPro" id="IPR002933">
    <property type="entry name" value="Peptidase_M20"/>
</dbReference>
<dbReference type="SUPFAM" id="SSF55031">
    <property type="entry name" value="Bacterial exopeptidase dimerisation domain"/>
    <property type="match status" value="1"/>
</dbReference>
<feature type="signal peptide" evidence="3">
    <location>
        <begin position="1"/>
        <end position="28"/>
    </location>
</feature>
<dbReference type="InterPro" id="IPR017145">
    <property type="entry name" value="Aminobenzoyl-glu_utiliz_pB"/>
</dbReference>
<dbReference type="InterPro" id="IPR017439">
    <property type="entry name" value="Amidohydrolase"/>
</dbReference>
<evidence type="ECO:0000256" key="2">
    <source>
        <dbReference type="SAM" id="MobiDB-lite"/>
    </source>
</evidence>
<feature type="domain" description="Peptidase M20 dimerisation" evidence="4">
    <location>
        <begin position="218"/>
        <end position="309"/>
    </location>
</feature>
<organism evidence="5 6">
    <name type="scientific">Phenylobacterium conjunctum</name>
    <dbReference type="NCBI Taxonomy" id="1298959"/>
    <lineage>
        <taxon>Bacteria</taxon>
        <taxon>Pseudomonadati</taxon>
        <taxon>Pseudomonadota</taxon>
        <taxon>Alphaproteobacteria</taxon>
        <taxon>Caulobacterales</taxon>
        <taxon>Caulobacteraceae</taxon>
        <taxon>Phenylobacterium</taxon>
    </lineage>
</organism>
<accession>A0ABW3SY22</accession>
<keyword evidence="3" id="KW-0732">Signal</keyword>
<name>A0ABW3SY22_9CAUL</name>
<sequence length="498" mass="51726">MTLSRLGAALVSTALASTVALSPLAAVAKPLSAPQRAMILKAVDDDAGQISDAAMKIWNFAEVGYQETKSSALLQEQLKAAGFEVKVGVAGMPTAFVASYKNGKGPVIGILAEYDALPGLGQAAEPTKTPVAGRAAGHGCGHNLFGAASVGAAVAIKDWMVKNKVQGELRVYGSPAEEGGSGKVYLVRAGLFDDVDAAIHWHPGTENSAAQGVSLANISGKFRFYGASAHAAANPDKGRSALDGVEVMDVATNYLREHVPEKARIHYVVTSGGGAPNVVPDFAEVYYYVRHPDPAVVKDVWSRVEKAAQGAAIATGTTYKMEVTGGVYALLPNDTLGKVMDANLRKVGGISWTPEETAFAKTLQKSLTSAPDLASVQKIDPYKIEMDGSGGSTDVSDISWVTPTVGLRTATFVPGSAGHSWQNVAAAGTTIGTKGAVNAAKTLALTAAELFQSPDVLKKAKAELAERRGPDFKYQAMLGDRPPALDYRKAPSAGGGSE</sequence>
<reference evidence="6" key="1">
    <citation type="journal article" date="2019" name="Int. J. Syst. Evol. Microbiol.">
        <title>The Global Catalogue of Microorganisms (GCM) 10K type strain sequencing project: providing services to taxonomists for standard genome sequencing and annotation.</title>
        <authorList>
            <consortium name="The Broad Institute Genomics Platform"/>
            <consortium name="The Broad Institute Genome Sequencing Center for Infectious Disease"/>
            <person name="Wu L."/>
            <person name="Ma J."/>
        </authorList>
    </citation>
    <scope>NUCLEOTIDE SEQUENCE [LARGE SCALE GENOMIC DNA]</scope>
    <source>
        <strain evidence="6">CCUG 55074</strain>
    </source>
</reference>
<dbReference type="Gene3D" id="3.30.70.360">
    <property type="match status" value="1"/>
</dbReference>
<dbReference type="InterPro" id="IPR011650">
    <property type="entry name" value="Peptidase_M20_dimer"/>
</dbReference>
<feature type="chain" id="PRO_5047501958" evidence="3">
    <location>
        <begin position="29"/>
        <end position="498"/>
    </location>
</feature>
<dbReference type="NCBIfam" id="TIGR01891">
    <property type="entry name" value="amidohydrolases"/>
    <property type="match status" value="1"/>
</dbReference>
<comment type="caution">
    <text evidence="5">The sequence shown here is derived from an EMBL/GenBank/DDBJ whole genome shotgun (WGS) entry which is preliminary data.</text>
</comment>
<dbReference type="InterPro" id="IPR052030">
    <property type="entry name" value="Peptidase_M20/M20A_hydrolases"/>
</dbReference>
<keyword evidence="1" id="KW-0378">Hydrolase</keyword>
<evidence type="ECO:0000313" key="5">
    <source>
        <dbReference type="EMBL" id="MFD1189001.1"/>
    </source>
</evidence>
<gene>
    <name evidence="5" type="ORF">ACFQ27_00290</name>
</gene>
<dbReference type="InterPro" id="IPR036264">
    <property type="entry name" value="Bact_exopeptidase_dim_dom"/>
</dbReference>
<dbReference type="PIRSF" id="PIRSF037227">
    <property type="entry name" value="Aminobenzoyl-glu_utiliz_pB"/>
    <property type="match status" value="1"/>
</dbReference>
<dbReference type="PANTHER" id="PTHR30575:SF0">
    <property type="entry name" value="XAA-ARG DIPEPTIDASE"/>
    <property type="match status" value="1"/>
</dbReference>
<dbReference type="Pfam" id="PF01546">
    <property type="entry name" value="Peptidase_M20"/>
    <property type="match status" value="1"/>
</dbReference>
<dbReference type="EMBL" id="JBHTLQ010000001">
    <property type="protein sequence ID" value="MFD1189001.1"/>
    <property type="molecule type" value="Genomic_DNA"/>
</dbReference>
<proteinExistence type="predicted"/>
<dbReference type="RefSeq" id="WP_377351947.1">
    <property type="nucleotide sequence ID" value="NZ_JBHTLQ010000001.1"/>
</dbReference>
<evidence type="ECO:0000256" key="3">
    <source>
        <dbReference type="SAM" id="SignalP"/>
    </source>
</evidence>
<dbReference type="Gene3D" id="3.40.630.10">
    <property type="entry name" value="Zn peptidases"/>
    <property type="match status" value="1"/>
</dbReference>
<evidence type="ECO:0000259" key="4">
    <source>
        <dbReference type="Pfam" id="PF07687"/>
    </source>
</evidence>
<protein>
    <submittedName>
        <fullName evidence="5">Amidohydrolase</fullName>
    </submittedName>
</protein>
<keyword evidence="6" id="KW-1185">Reference proteome</keyword>
<evidence type="ECO:0000256" key="1">
    <source>
        <dbReference type="ARBA" id="ARBA00022801"/>
    </source>
</evidence>
<dbReference type="SUPFAM" id="SSF53187">
    <property type="entry name" value="Zn-dependent exopeptidases"/>
    <property type="match status" value="1"/>
</dbReference>
<dbReference type="Proteomes" id="UP001597216">
    <property type="component" value="Unassembled WGS sequence"/>
</dbReference>